<organism evidence="1">
    <name type="scientific">Hexamita inflata</name>
    <dbReference type="NCBI Taxonomy" id="28002"/>
    <lineage>
        <taxon>Eukaryota</taxon>
        <taxon>Metamonada</taxon>
        <taxon>Diplomonadida</taxon>
        <taxon>Hexamitidae</taxon>
        <taxon>Hexamitinae</taxon>
        <taxon>Hexamita</taxon>
    </lineage>
</organism>
<dbReference type="Gene3D" id="1.25.40.20">
    <property type="entry name" value="Ankyrin repeat-containing domain"/>
    <property type="match status" value="1"/>
</dbReference>
<dbReference type="Pfam" id="PF12796">
    <property type="entry name" value="Ank_2"/>
    <property type="match status" value="1"/>
</dbReference>
<evidence type="ECO:0000313" key="1">
    <source>
        <dbReference type="EMBL" id="CAI9976210.1"/>
    </source>
</evidence>
<dbReference type="InterPro" id="IPR002110">
    <property type="entry name" value="Ankyrin_rpt"/>
</dbReference>
<evidence type="ECO:0000313" key="3">
    <source>
        <dbReference type="Proteomes" id="UP001642409"/>
    </source>
</evidence>
<sequence>MIAAQNNNAKLVRIFIEQNVRKDAYGSTALMYAVLNDADAAVKELAKYELNEVNNQNMTARDIALALHADQSIVQLLECAQC</sequence>
<evidence type="ECO:0000313" key="2">
    <source>
        <dbReference type="EMBL" id="CAL6001072.1"/>
    </source>
</evidence>
<name>A0AA86UXT4_9EUKA</name>
<protein>
    <submittedName>
        <fullName evidence="1">Ankyrin repeat protein 1</fullName>
    </submittedName>
    <submittedName>
        <fullName evidence="2">Ankyrin_repeat protein 1</fullName>
    </submittedName>
</protein>
<proteinExistence type="predicted"/>
<dbReference type="EMBL" id="CAXDID020000043">
    <property type="protein sequence ID" value="CAL6001072.1"/>
    <property type="molecule type" value="Genomic_DNA"/>
</dbReference>
<dbReference type="EMBL" id="CATOUU010001173">
    <property type="protein sequence ID" value="CAI9976210.1"/>
    <property type="molecule type" value="Genomic_DNA"/>
</dbReference>
<reference evidence="2 3" key="2">
    <citation type="submission" date="2024-07" db="EMBL/GenBank/DDBJ databases">
        <authorList>
            <person name="Akdeniz Z."/>
        </authorList>
    </citation>
    <scope>NUCLEOTIDE SEQUENCE [LARGE SCALE GENOMIC DNA]</scope>
</reference>
<dbReference type="SUPFAM" id="SSF48403">
    <property type="entry name" value="Ankyrin repeat"/>
    <property type="match status" value="1"/>
</dbReference>
<dbReference type="InterPro" id="IPR036770">
    <property type="entry name" value="Ankyrin_rpt-contain_sf"/>
</dbReference>
<dbReference type="Proteomes" id="UP001642409">
    <property type="component" value="Unassembled WGS sequence"/>
</dbReference>
<keyword evidence="3" id="KW-1185">Reference proteome</keyword>
<accession>A0AA86UXT4</accession>
<reference evidence="1" key="1">
    <citation type="submission" date="2023-06" db="EMBL/GenBank/DDBJ databases">
        <authorList>
            <person name="Kurt Z."/>
        </authorList>
    </citation>
    <scope>NUCLEOTIDE SEQUENCE</scope>
</reference>
<comment type="caution">
    <text evidence="1">The sequence shown here is derived from an EMBL/GenBank/DDBJ whole genome shotgun (WGS) entry which is preliminary data.</text>
</comment>
<gene>
    <name evidence="2" type="ORF">HINF_LOCUS17190</name>
    <name evidence="1" type="ORF">HINF_LOCUS63855</name>
</gene>
<dbReference type="AlphaFoldDB" id="A0AA86UXT4"/>